<evidence type="ECO:0000313" key="1">
    <source>
        <dbReference type="EMBL" id="EGZ23690.1"/>
    </source>
</evidence>
<dbReference type="STRING" id="1094619.G4YV20"/>
<dbReference type="Proteomes" id="UP000002640">
    <property type="component" value="Unassembled WGS sequence"/>
</dbReference>
<evidence type="ECO:0000313" key="2">
    <source>
        <dbReference type="Proteomes" id="UP000002640"/>
    </source>
</evidence>
<organism evidence="1 2">
    <name type="scientific">Phytophthora sojae (strain P6497)</name>
    <name type="common">Soybean stem and root rot agent</name>
    <name type="synonym">Phytophthora megasperma f. sp. glycines</name>
    <dbReference type="NCBI Taxonomy" id="1094619"/>
    <lineage>
        <taxon>Eukaryota</taxon>
        <taxon>Sar</taxon>
        <taxon>Stramenopiles</taxon>
        <taxon>Oomycota</taxon>
        <taxon>Peronosporomycetes</taxon>
        <taxon>Peronosporales</taxon>
        <taxon>Peronosporaceae</taxon>
        <taxon>Phytophthora</taxon>
    </lineage>
</organism>
<accession>G4YV20</accession>
<dbReference type="KEGG" id="psoj:PHYSODRAFT_482111"/>
<dbReference type="InParanoid" id="G4YV20"/>
<protein>
    <submittedName>
        <fullName evidence="1">Uncharacterized protein</fullName>
    </submittedName>
</protein>
<dbReference type="AlphaFoldDB" id="G4YV20"/>
<sequence>MRKEREKRDDNIRRKEVATGEVEMKITNIVNGDNLAEEVITTRQHLEDLTKASMEMTETYQALVDKNRHAVTNVLMACTNHKAMVDRAISSLEAEISKVEL</sequence>
<name>G4YV20_PHYSP</name>
<dbReference type="SMR" id="G4YV20"/>
<dbReference type="OMA" id="MEMTETY"/>
<reference evidence="1 2" key="1">
    <citation type="journal article" date="2006" name="Science">
        <title>Phytophthora genome sequences uncover evolutionary origins and mechanisms of pathogenesis.</title>
        <authorList>
            <person name="Tyler B.M."/>
            <person name="Tripathy S."/>
            <person name="Zhang X."/>
            <person name="Dehal P."/>
            <person name="Jiang R.H."/>
            <person name="Aerts A."/>
            <person name="Arredondo F.D."/>
            <person name="Baxter L."/>
            <person name="Bensasson D."/>
            <person name="Beynon J.L."/>
            <person name="Chapman J."/>
            <person name="Damasceno C.M."/>
            <person name="Dorrance A.E."/>
            <person name="Dou D."/>
            <person name="Dickerman A.W."/>
            <person name="Dubchak I.L."/>
            <person name="Garbelotto M."/>
            <person name="Gijzen M."/>
            <person name="Gordon S.G."/>
            <person name="Govers F."/>
            <person name="Grunwald N.J."/>
            <person name="Huang W."/>
            <person name="Ivors K.L."/>
            <person name="Jones R.W."/>
            <person name="Kamoun S."/>
            <person name="Krampis K."/>
            <person name="Lamour K.H."/>
            <person name="Lee M.K."/>
            <person name="McDonald W.H."/>
            <person name="Medina M."/>
            <person name="Meijer H.J."/>
            <person name="Nordberg E.K."/>
            <person name="Maclean D.J."/>
            <person name="Ospina-Giraldo M.D."/>
            <person name="Morris P.F."/>
            <person name="Phuntumart V."/>
            <person name="Putnam N.H."/>
            <person name="Rash S."/>
            <person name="Rose J.K."/>
            <person name="Sakihama Y."/>
            <person name="Salamov A.A."/>
            <person name="Savidor A."/>
            <person name="Scheuring C.F."/>
            <person name="Smith B.M."/>
            <person name="Sobral B.W."/>
            <person name="Terry A."/>
            <person name="Torto-Alalibo T.A."/>
            <person name="Win J."/>
            <person name="Xu Z."/>
            <person name="Zhang H."/>
            <person name="Grigoriev I.V."/>
            <person name="Rokhsar D.S."/>
            <person name="Boore J.L."/>
        </authorList>
    </citation>
    <scope>NUCLEOTIDE SEQUENCE [LARGE SCALE GENOMIC DNA]</scope>
    <source>
        <strain evidence="1 2">P6497</strain>
    </source>
</reference>
<proteinExistence type="predicted"/>
<gene>
    <name evidence="1" type="ORF">PHYSODRAFT_482111</name>
</gene>
<dbReference type="EMBL" id="JH159152">
    <property type="protein sequence ID" value="EGZ23690.1"/>
    <property type="molecule type" value="Genomic_DNA"/>
</dbReference>
<dbReference type="GeneID" id="20655456"/>
<dbReference type="RefSeq" id="XP_009518978.1">
    <property type="nucleotide sequence ID" value="XM_009520683.1"/>
</dbReference>
<keyword evidence="2" id="KW-1185">Reference proteome</keyword>